<dbReference type="RefSeq" id="WP_091364457.1">
    <property type="nucleotide sequence ID" value="NZ_FMXA01000011.1"/>
</dbReference>
<dbReference type="PIRSF" id="PIRSF037489">
    <property type="entry name" value="UCP037489_NIF3_YqfO"/>
    <property type="match status" value="1"/>
</dbReference>
<name>A0A1G5VXT7_9FIRM</name>
<dbReference type="OrthoDB" id="9792792at2"/>
<feature type="binding site" evidence="5">
    <location>
        <position position="300"/>
    </location>
    <ligand>
        <name>a divalent metal cation</name>
        <dbReference type="ChEBI" id="CHEBI:60240"/>
        <label>1</label>
    </ligand>
</feature>
<evidence type="ECO:0000256" key="3">
    <source>
        <dbReference type="ARBA" id="ARBA00022723"/>
    </source>
</evidence>
<dbReference type="InterPro" id="IPR002678">
    <property type="entry name" value="DUF34/NIF3"/>
</dbReference>
<feature type="binding site" evidence="5">
    <location>
        <position position="105"/>
    </location>
    <ligand>
        <name>a divalent metal cation</name>
        <dbReference type="ChEBI" id="CHEBI:60240"/>
        <label>1</label>
    </ligand>
</feature>
<dbReference type="Gene3D" id="3.40.1390.30">
    <property type="entry name" value="NIF3 (NGG1p interacting factor 3)-like"/>
    <property type="match status" value="2"/>
</dbReference>
<accession>A0A1G5VXT7</accession>
<dbReference type="NCBIfam" id="TIGR00486">
    <property type="entry name" value="YbgI_SA1388"/>
    <property type="match status" value="1"/>
</dbReference>
<dbReference type="InterPro" id="IPR017221">
    <property type="entry name" value="DUF34/NIF3_bac"/>
</dbReference>
<evidence type="ECO:0000313" key="7">
    <source>
        <dbReference type="Proteomes" id="UP000199689"/>
    </source>
</evidence>
<dbReference type="GeneID" id="87756002"/>
<comment type="similarity">
    <text evidence="1 4">Belongs to the GTP cyclohydrolase I type 2/NIF3 family.</text>
</comment>
<gene>
    <name evidence="6" type="ORF">SAMN02910343_00974</name>
</gene>
<dbReference type="Proteomes" id="UP000199689">
    <property type="component" value="Unassembled WGS sequence"/>
</dbReference>
<sequence>MQIKAGEIMKLMNQWAPPGLAESWDNPGLQTGRRDKDVRRILVALDVTEKNIDWASRHHVDMIISHHPLLFKSLKKIDADTEKGRMLCKLISSDIVSFAAHTNLDSTEEGVNDALAERLQLKNCTGFIPVKTDAVYQLVIHCARTAGRQLAEVFSFANISILRDADDSMIHMELKVKEEQRREVSDLIEKWSGLIYSTEWHRLCFEGKQHAMGRVGWLPYEMPAEAALAYVKEKLDIPVLRFCGQVDKTVSRVAVLGGSGAEFANAAVAAGADMYITGDVKYHQGQDAAGMGLLLVDGGHFYTERVIVPYLARKLRHEAEKRGWDVEIMEDHKARDIFDYIV</sequence>
<dbReference type="InterPro" id="IPR036069">
    <property type="entry name" value="DUF34/NIF3_sf"/>
</dbReference>
<evidence type="ECO:0000256" key="2">
    <source>
        <dbReference type="ARBA" id="ARBA00022112"/>
    </source>
</evidence>
<dbReference type="EMBL" id="FMXA01000011">
    <property type="protein sequence ID" value="SDA50662.1"/>
    <property type="molecule type" value="Genomic_DNA"/>
</dbReference>
<dbReference type="Pfam" id="PF01784">
    <property type="entry name" value="DUF34_NIF3"/>
    <property type="match status" value="1"/>
</dbReference>
<feature type="binding site" evidence="5">
    <location>
        <position position="67"/>
    </location>
    <ligand>
        <name>a divalent metal cation</name>
        <dbReference type="ChEBI" id="CHEBI:60240"/>
        <label>1</label>
    </ligand>
</feature>
<evidence type="ECO:0000256" key="5">
    <source>
        <dbReference type="PIRSR" id="PIRSR602678-1"/>
    </source>
</evidence>
<dbReference type="GO" id="GO:0046872">
    <property type="term" value="F:metal ion binding"/>
    <property type="evidence" value="ECO:0007669"/>
    <property type="project" value="UniProtKB-UniRule"/>
</dbReference>
<dbReference type="PANTHER" id="PTHR13799:SF14">
    <property type="entry name" value="GTP CYCLOHYDROLASE 1 TYPE 2 HOMOLOG"/>
    <property type="match status" value="1"/>
</dbReference>
<evidence type="ECO:0000313" key="6">
    <source>
        <dbReference type="EMBL" id="SDA50662.1"/>
    </source>
</evidence>
<keyword evidence="7" id="KW-1185">Reference proteome</keyword>
<reference evidence="6 7" key="1">
    <citation type="submission" date="2016-10" db="EMBL/GenBank/DDBJ databases">
        <authorList>
            <person name="de Groot N.N."/>
        </authorList>
    </citation>
    <scope>NUCLEOTIDE SEQUENCE [LARGE SCALE GENOMIC DNA]</scope>
    <source>
        <strain evidence="6 7">DSM 15230</strain>
    </source>
</reference>
<dbReference type="GO" id="GO:0005737">
    <property type="term" value="C:cytoplasm"/>
    <property type="evidence" value="ECO:0007669"/>
    <property type="project" value="TreeGrafter"/>
</dbReference>
<dbReference type="AlphaFoldDB" id="A0A1G5VXT7"/>
<organism evidence="6 7">
    <name type="scientific">Allisonella histaminiformans</name>
    <dbReference type="NCBI Taxonomy" id="209880"/>
    <lineage>
        <taxon>Bacteria</taxon>
        <taxon>Bacillati</taxon>
        <taxon>Bacillota</taxon>
        <taxon>Negativicutes</taxon>
        <taxon>Veillonellales</taxon>
        <taxon>Veillonellaceae</taxon>
        <taxon>Allisonella</taxon>
    </lineage>
</organism>
<proteinExistence type="inferred from homology"/>
<feature type="binding site" evidence="5">
    <location>
        <position position="66"/>
    </location>
    <ligand>
        <name>a divalent metal cation</name>
        <dbReference type="ChEBI" id="CHEBI:60240"/>
        <label>1</label>
    </ligand>
</feature>
<dbReference type="SUPFAM" id="SSF102705">
    <property type="entry name" value="NIF3 (NGG1p interacting factor 3)-like"/>
    <property type="match status" value="1"/>
</dbReference>
<evidence type="ECO:0000256" key="4">
    <source>
        <dbReference type="PIRNR" id="PIRNR037489"/>
    </source>
</evidence>
<dbReference type="FunFam" id="3.40.1390.30:FF:000001">
    <property type="entry name" value="GTP cyclohydrolase 1 type 2"/>
    <property type="match status" value="1"/>
</dbReference>
<protein>
    <recommendedName>
        <fullName evidence="2 4">GTP cyclohydrolase 1 type 2 homolog</fullName>
    </recommendedName>
</protein>
<evidence type="ECO:0000256" key="1">
    <source>
        <dbReference type="ARBA" id="ARBA00006964"/>
    </source>
</evidence>
<dbReference type="PANTHER" id="PTHR13799">
    <property type="entry name" value="NGG1 INTERACTING FACTOR 3"/>
    <property type="match status" value="1"/>
</dbReference>
<dbReference type="STRING" id="209880.SAMN02910343_00974"/>
<feature type="binding site" evidence="5">
    <location>
        <position position="304"/>
    </location>
    <ligand>
        <name>a divalent metal cation</name>
        <dbReference type="ChEBI" id="CHEBI:60240"/>
        <label>1</label>
    </ligand>
</feature>
<keyword evidence="3 4" id="KW-0479">Metal-binding</keyword>